<dbReference type="PROSITE" id="PS50883">
    <property type="entry name" value="EAL"/>
    <property type="match status" value="1"/>
</dbReference>
<dbReference type="InterPro" id="IPR003018">
    <property type="entry name" value="GAF"/>
</dbReference>
<dbReference type="RefSeq" id="WP_280601777.1">
    <property type="nucleotide sequence ID" value="NZ_JARXRN010000025.1"/>
</dbReference>
<dbReference type="Gene3D" id="3.30.70.270">
    <property type="match status" value="1"/>
</dbReference>
<keyword evidence="4" id="KW-1185">Reference proteome</keyword>
<dbReference type="Pfam" id="PF00990">
    <property type="entry name" value="GGDEF"/>
    <property type="match status" value="1"/>
</dbReference>
<dbReference type="Pfam" id="PF01590">
    <property type="entry name" value="GAF"/>
    <property type="match status" value="1"/>
</dbReference>
<evidence type="ECO:0000313" key="3">
    <source>
        <dbReference type="EMBL" id="MDH5830891.1"/>
    </source>
</evidence>
<dbReference type="SUPFAM" id="SSF55073">
    <property type="entry name" value="Nucleotide cyclase"/>
    <property type="match status" value="1"/>
</dbReference>
<evidence type="ECO:0000259" key="2">
    <source>
        <dbReference type="PROSITE" id="PS50887"/>
    </source>
</evidence>
<feature type="domain" description="EAL" evidence="1">
    <location>
        <begin position="360"/>
        <end position="614"/>
    </location>
</feature>
<sequence>MSADVQAGAQRDRGAWARRHHQALVSLARRVWQDDCTLANAFALICETAAETLEVERVNIWRHDPQARELHCLHQYERGRHLHSSTCDESLRVDAGYSDALREVRVIDLDAVERDGDDNGLGAYLRRHRIGSLLDAPVRSAGELLGVICHEHVGPARDWTPEDQAFAGSIGDYVAMAYEIDRRRRLEGRVRYLELHDPHTNLPNRDHLLEVVHSALRPLHGGDDGLVAIHLNLDASPHEGDAGHELLVEAADRLRRELDGGATLARVRGNAFAVLPHRHLHETEALNLAERCIDVVQAHLDASGTATIVTAGIAFSRDLAAPSADNLLRNAETASQNARNARLGRCEVFNAEHHRGLVTRLRLERTLRDAFDAGRMHVYFQPEVDLASGRWIAAEALLRWRDEDGRCRPACEFIDIVEGCGLILPIGRWVLHEACRLARQWPLRDGLGPKLRVNLSARQFAQASLVDDVTAAITASGLQPGRLCLELTESALLPDVEVAAQTLARLRDVGVSVALDDFGTGYSSLAYLKRLPIDVLKLDRAFIAGLPEDAFDLAIVQAIAGLARRTGVAVVAEGVETQAQAHTLRECGVERAQGYLFARPMDQAGLVQGFERAA</sequence>
<dbReference type="SUPFAM" id="SSF55781">
    <property type="entry name" value="GAF domain-like"/>
    <property type="match status" value="1"/>
</dbReference>
<reference evidence="3 4" key="1">
    <citation type="submission" date="2023-04" db="EMBL/GenBank/DDBJ databases">
        <title>Luteimonas sp. M1R5S18.</title>
        <authorList>
            <person name="Sun J.-Q."/>
        </authorList>
    </citation>
    <scope>NUCLEOTIDE SEQUENCE [LARGE SCALE GENOMIC DNA]</scope>
    <source>
        <strain evidence="3 4">M1R5S18</strain>
    </source>
</reference>
<protein>
    <submittedName>
        <fullName evidence="3">Sensor domain-containing phosphodiesterase</fullName>
    </submittedName>
</protein>
<proteinExistence type="predicted"/>
<dbReference type="InterPro" id="IPR001633">
    <property type="entry name" value="EAL_dom"/>
</dbReference>
<dbReference type="InterPro" id="IPR043128">
    <property type="entry name" value="Rev_trsase/Diguanyl_cyclase"/>
</dbReference>
<dbReference type="EMBL" id="JARXRN010000025">
    <property type="protein sequence ID" value="MDH5830891.1"/>
    <property type="molecule type" value="Genomic_DNA"/>
</dbReference>
<accession>A0ABT6JJP3</accession>
<dbReference type="InterPro" id="IPR029787">
    <property type="entry name" value="Nucleotide_cyclase"/>
</dbReference>
<comment type="caution">
    <text evidence="3">The sequence shown here is derived from an EMBL/GenBank/DDBJ whole genome shotgun (WGS) entry which is preliminary data.</text>
</comment>
<dbReference type="Proteomes" id="UP001156831">
    <property type="component" value="Unassembled WGS sequence"/>
</dbReference>
<evidence type="ECO:0000313" key="4">
    <source>
        <dbReference type="Proteomes" id="UP001156831"/>
    </source>
</evidence>
<dbReference type="InterPro" id="IPR000160">
    <property type="entry name" value="GGDEF_dom"/>
</dbReference>
<dbReference type="InterPro" id="IPR029016">
    <property type="entry name" value="GAF-like_dom_sf"/>
</dbReference>
<dbReference type="InterPro" id="IPR035919">
    <property type="entry name" value="EAL_sf"/>
</dbReference>
<feature type="domain" description="GGDEF" evidence="2">
    <location>
        <begin position="224"/>
        <end position="353"/>
    </location>
</feature>
<dbReference type="Gene3D" id="3.20.20.450">
    <property type="entry name" value="EAL domain"/>
    <property type="match status" value="1"/>
</dbReference>
<dbReference type="SUPFAM" id="SSF141868">
    <property type="entry name" value="EAL domain-like"/>
    <property type="match status" value="1"/>
</dbReference>
<dbReference type="CDD" id="cd01948">
    <property type="entry name" value="EAL"/>
    <property type="match status" value="1"/>
</dbReference>
<gene>
    <name evidence="3" type="ORF">QFW80_10235</name>
</gene>
<name>A0ABT6JJP3_9GAMM</name>
<dbReference type="Gene3D" id="3.30.450.40">
    <property type="match status" value="1"/>
</dbReference>
<dbReference type="PANTHER" id="PTHR33121:SF70">
    <property type="entry name" value="SIGNALING PROTEIN YKOW"/>
    <property type="match status" value="1"/>
</dbReference>
<organism evidence="3 4">
    <name type="scientific">Luteimonas rhizosphaericola</name>
    <dbReference type="NCBI Taxonomy" id="3042024"/>
    <lineage>
        <taxon>Bacteria</taxon>
        <taxon>Pseudomonadati</taxon>
        <taxon>Pseudomonadota</taxon>
        <taxon>Gammaproteobacteria</taxon>
        <taxon>Lysobacterales</taxon>
        <taxon>Lysobacteraceae</taxon>
        <taxon>Luteimonas</taxon>
    </lineage>
</organism>
<dbReference type="InterPro" id="IPR050706">
    <property type="entry name" value="Cyclic-di-GMP_PDE-like"/>
</dbReference>
<dbReference type="Pfam" id="PF00563">
    <property type="entry name" value="EAL"/>
    <property type="match status" value="1"/>
</dbReference>
<dbReference type="PROSITE" id="PS50887">
    <property type="entry name" value="GGDEF"/>
    <property type="match status" value="1"/>
</dbReference>
<dbReference type="PANTHER" id="PTHR33121">
    <property type="entry name" value="CYCLIC DI-GMP PHOSPHODIESTERASE PDEF"/>
    <property type="match status" value="1"/>
</dbReference>
<evidence type="ECO:0000259" key="1">
    <source>
        <dbReference type="PROSITE" id="PS50883"/>
    </source>
</evidence>
<dbReference type="SMART" id="SM00052">
    <property type="entry name" value="EAL"/>
    <property type="match status" value="1"/>
</dbReference>
<dbReference type="SMART" id="SM00267">
    <property type="entry name" value="GGDEF"/>
    <property type="match status" value="1"/>
</dbReference>
<dbReference type="SMART" id="SM00065">
    <property type="entry name" value="GAF"/>
    <property type="match status" value="1"/>
</dbReference>